<dbReference type="PATRIC" id="fig|1502723.3.peg.6882"/>
<keyword evidence="2" id="KW-1185">Reference proteome</keyword>
<dbReference type="RefSeq" id="WP_044884453.1">
    <property type="nucleotide sequence ID" value="NZ_JYFN01000010.1"/>
</dbReference>
<accession>A0A0D8BI76</accession>
<reference evidence="1 2" key="2">
    <citation type="journal article" date="2016" name="Genome Announc.">
        <title>Permanent Draft Genome Sequences for Two Variants of Frankia sp. Strain CpI1, the First Frankia Strain Isolated from Root Nodules of Comptonia peregrina.</title>
        <authorList>
            <person name="Oshone R."/>
            <person name="Hurst S.G.IV."/>
            <person name="Abebe-Akele F."/>
            <person name="Simpson S."/>
            <person name="Morris K."/>
            <person name="Thomas W.K."/>
            <person name="Tisa L.S."/>
        </authorList>
    </citation>
    <scope>NUCLEOTIDE SEQUENCE [LARGE SCALE GENOMIC DNA]</scope>
    <source>
        <strain evidence="2">CpI1-S</strain>
    </source>
</reference>
<evidence type="ECO:0000313" key="1">
    <source>
        <dbReference type="EMBL" id="KJE23826.1"/>
    </source>
</evidence>
<gene>
    <name evidence="1" type="ORF">FF36_01759</name>
</gene>
<proteinExistence type="predicted"/>
<evidence type="ECO:0000313" key="2">
    <source>
        <dbReference type="Proteomes" id="UP000032545"/>
    </source>
</evidence>
<dbReference type="Proteomes" id="UP000032545">
    <property type="component" value="Unassembled WGS sequence"/>
</dbReference>
<sequence>MAGADRGNALAAGWQPRPQPAPIALAPGEVVLAQGAVRLDRLDRLDRLSRPAPVARGRCR</sequence>
<reference evidence="2" key="1">
    <citation type="submission" date="2015-02" db="EMBL/GenBank/DDBJ databases">
        <title>Draft Genome of Frankia sp. CpI1-S.</title>
        <authorList>
            <person name="Oshone R.T."/>
            <person name="Ngom M."/>
            <person name="Ghodhbane-Gtari F."/>
            <person name="Gtari M."/>
            <person name="Morris K."/>
            <person name="Thomas K."/>
            <person name="Sen A."/>
            <person name="Tisa L.S."/>
        </authorList>
    </citation>
    <scope>NUCLEOTIDE SEQUENCE [LARGE SCALE GENOMIC DNA]</scope>
    <source>
        <strain evidence="2">CpI1-S</strain>
    </source>
</reference>
<dbReference type="AlphaFoldDB" id="A0A0D8BI76"/>
<name>A0A0D8BI76_9ACTN</name>
<protein>
    <submittedName>
        <fullName evidence="1">Uncharacterized protein</fullName>
    </submittedName>
</protein>
<dbReference type="EMBL" id="JYFN01000010">
    <property type="protein sequence ID" value="KJE23826.1"/>
    <property type="molecule type" value="Genomic_DNA"/>
</dbReference>
<organism evidence="1 2">
    <name type="scientific">Frankia torreyi</name>
    <dbReference type="NCBI Taxonomy" id="1856"/>
    <lineage>
        <taxon>Bacteria</taxon>
        <taxon>Bacillati</taxon>
        <taxon>Actinomycetota</taxon>
        <taxon>Actinomycetes</taxon>
        <taxon>Frankiales</taxon>
        <taxon>Frankiaceae</taxon>
        <taxon>Frankia</taxon>
    </lineage>
</organism>
<comment type="caution">
    <text evidence="1">The sequence shown here is derived from an EMBL/GenBank/DDBJ whole genome shotgun (WGS) entry which is preliminary data.</text>
</comment>